<sequence>MMNRFCFKALDRTMRDLLRHTNDASLHLSFGGKKIVFGGDFR</sequence>
<protein>
    <recommendedName>
        <fullName evidence="1">ATP-dependent DNA helicase</fullName>
        <ecNumber evidence="1">5.6.2.3</ecNumber>
    </recommendedName>
</protein>
<keyword evidence="1" id="KW-0227">DNA damage</keyword>
<organism evidence="3 4">
    <name type="scientific">Arachis hypogaea</name>
    <name type="common">Peanut</name>
    <dbReference type="NCBI Taxonomy" id="3818"/>
    <lineage>
        <taxon>Eukaryota</taxon>
        <taxon>Viridiplantae</taxon>
        <taxon>Streptophyta</taxon>
        <taxon>Embryophyta</taxon>
        <taxon>Tracheophyta</taxon>
        <taxon>Spermatophyta</taxon>
        <taxon>Magnoliopsida</taxon>
        <taxon>eudicotyledons</taxon>
        <taxon>Gunneridae</taxon>
        <taxon>Pentapetalae</taxon>
        <taxon>rosids</taxon>
        <taxon>fabids</taxon>
        <taxon>Fabales</taxon>
        <taxon>Fabaceae</taxon>
        <taxon>Papilionoideae</taxon>
        <taxon>50 kb inversion clade</taxon>
        <taxon>dalbergioids sensu lato</taxon>
        <taxon>Dalbergieae</taxon>
        <taxon>Pterocarpus clade</taxon>
        <taxon>Arachis</taxon>
    </lineage>
</organism>
<keyword evidence="1" id="KW-0378">Hydrolase</keyword>
<dbReference type="EC" id="5.6.2.3" evidence="1"/>
<keyword evidence="1" id="KW-0347">Helicase</keyword>
<dbReference type="AlphaFoldDB" id="A0A445CBI6"/>
<keyword evidence="1" id="KW-0067">ATP-binding</keyword>
<keyword evidence="4" id="KW-1185">Reference proteome</keyword>
<name>A0A445CBI6_ARAHY</name>
<dbReference type="InterPro" id="IPR010285">
    <property type="entry name" value="DNA_helicase_pif1-like_DEAD"/>
</dbReference>
<proteinExistence type="inferred from homology"/>
<dbReference type="GO" id="GO:0000723">
    <property type="term" value="P:telomere maintenance"/>
    <property type="evidence" value="ECO:0007669"/>
    <property type="project" value="InterPro"/>
</dbReference>
<accession>A0A445CBI6</accession>
<keyword evidence="1" id="KW-0233">DNA recombination</keyword>
<evidence type="ECO:0000313" key="3">
    <source>
        <dbReference type="EMBL" id="RYR48310.1"/>
    </source>
</evidence>
<reference evidence="3 4" key="1">
    <citation type="submission" date="2019-01" db="EMBL/GenBank/DDBJ databases">
        <title>Sequencing of cultivated peanut Arachis hypogaea provides insights into genome evolution and oil improvement.</title>
        <authorList>
            <person name="Chen X."/>
        </authorList>
    </citation>
    <scope>NUCLEOTIDE SEQUENCE [LARGE SCALE GENOMIC DNA]</scope>
    <source>
        <strain evidence="4">cv. Fuhuasheng</strain>
        <tissue evidence="3">Leaves</tissue>
    </source>
</reference>
<dbReference type="EMBL" id="SDMP01000007">
    <property type="protein sequence ID" value="RYR48310.1"/>
    <property type="molecule type" value="Genomic_DNA"/>
</dbReference>
<keyword evidence="1" id="KW-0234">DNA repair</keyword>
<dbReference type="GO" id="GO:0016887">
    <property type="term" value="F:ATP hydrolysis activity"/>
    <property type="evidence" value="ECO:0007669"/>
    <property type="project" value="RHEA"/>
</dbReference>
<keyword evidence="1" id="KW-0547">Nucleotide-binding</keyword>
<dbReference type="GO" id="GO:0006310">
    <property type="term" value="P:DNA recombination"/>
    <property type="evidence" value="ECO:0007669"/>
    <property type="project" value="UniProtKB-KW"/>
</dbReference>
<dbReference type="GO" id="GO:0006281">
    <property type="term" value="P:DNA repair"/>
    <property type="evidence" value="ECO:0007669"/>
    <property type="project" value="UniProtKB-KW"/>
</dbReference>
<gene>
    <name evidence="3" type="ORF">Ahy_A07g034323</name>
</gene>
<evidence type="ECO:0000313" key="4">
    <source>
        <dbReference type="Proteomes" id="UP000289738"/>
    </source>
</evidence>
<comment type="cofactor">
    <cofactor evidence="1">
        <name>Mg(2+)</name>
        <dbReference type="ChEBI" id="CHEBI:18420"/>
    </cofactor>
</comment>
<dbReference type="Pfam" id="PF05970">
    <property type="entry name" value="PIF1"/>
    <property type="match status" value="1"/>
</dbReference>
<comment type="caution">
    <text evidence="3">The sequence shown here is derived from an EMBL/GenBank/DDBJ whole genome shotgun (WGS) entry which is preliminary data.</text>
</comment>
<comment type="catalytic activity">
    <reaction evidence="1">
        <text>ATP + H2O = ADP + phosphate + H(+)</text>
        <dbReference type="Rhea" id="RHEA:13065"/>
        <dbReference type="ChEBI" id="CHEBI:15377"/>
        <dbReference type="ChEBI" id="CHEBI:15378"/>
        <dbReference type="ChEBI" id="CHEBI:30616"/>
        <dbReference type="ChEBI" id="CHEBI:43474"/>
        <dbReference type="ChEBI" id="CHEBI:456216"/>
        <dbReference type="EC" id="5.6.2.3"/>
    </reaction>
</comment>
<dbReference type="Proteomes" id="UP000289738">
    <property type="component" value="Chromosome A07"/>
</dbReference>
<feature type="domain" description="DNA helicase Pif1-like DEAD-box helicase" evidence="2">
    <location>
        <begin position="1"/>
        <end position="42"/>
    </location>
</feature>
<comment type="similarity">
    <text evidence="1">Belongs to the helicase family.</text>
</comment>
<dbReference type="GO" id="GO:0005524">
    <property type="term" value="F:ATP binding"/>
    <property type="evidence" value="ECO:0007669"/>
    <property type="project" value="UniProtKB-KW"/>
</dbReference>
<evidence type="ECO:0000256" key="1">
    <source>
        <dbReference type="RuleBase" id="RU363044"/>
    </source>
</evidence>
<evidence type="ECO:0000259" key="2">
    <source>
        <dbReference type="Pfam" id="PF05970"/>
    </source>
</evidence>
<dbReference type="GO" id="GO:0043139">
    <property type="term" value="F:5'-3' DNA helicase activity"/>
    <property type="evidence" value="ECO:0007669"/>
    <property type="project" value="UniProtKB-EC"/>
</dbReference>